<dbReference type="CDD" id="cd00164">
    <property type="entry name" value="S1_like"/>
    <property type="match status" value="1"/>
</dbReference>
<dbReference type="InterPro" id="IPR000719">
    <property type="entry name" value="Prot_kinase_dom"/>
</dbReference>
<feature type="domain" description="SH2" evidence="17">
    <location>
        <begin position="1324"/>
        <end position="1430"/>
    </location>
</feature>
<evidence type="ECO:0000256" key="1">
    <source>
        <dbReference type="ARBA" id="ARBA00004123"/>
    </source>
</evidence>
<evidence type="ECO:0000259" key="19">
    <source>
        <dbReference type="PROSITE" id="PS50126"/>
    </source>
</evidence>
<feature type="compositionally biased region" description="Basic residues" evidence="16">
    <location>
        <begin position="120"/>
        <end position="131"/>
    </location>
</feature>
<dbReference type="InterPro" id="IPR042066">
    <property type="entry name" value="Spt6_death-like"/>
</dbReference>
<feature type="region of interest" description="Disordered" evidence="16">
    <location>
        <begin position="1"/>
        <end position="243"/>
    </location>
</feature>
<dbReference type="PANTHER" id="PTHR10145">
    <property type="entry name" value="TRANSCRIPTION ELONGATION FACTOR SPT6"/>
    <property type="match status" value="1"/>
</dbReference>
<evidence type="ECO:0000313" key="20">
    <source>
        <dbReference type="EMBL" id="GAA93517.1"/>
    </source>
</evidence>
<accession>G7DSF7</accession>
<dbReference type="GO" id="GO:0034728">
    <property type="term" value="P:nucleosome organization"/>
    <property type="evidence" value="ECO:0007669"/>
    <property type="project" value="TreeGrafter"/>
</dbReference>
<keyword evidence="21" id="KW-1185">Reference proteome</keyword>
<dbReference type="InterPro" id="IPR003029">
    <property type="entry name" value="S1_domain"/>
</dbReference>
<evidence type="ECO:0000256" key="2">
    <source>
        <dbReference type="ARBA" id="ARBA00004286"/>
    </source>
</evidence>
<feature type="compositionally biased region" description="Acidic residues" evidence="16">
    <location>
        <begin position="135"/>
        <end position="153"/>
    </location>
</feature>
<dbReference type="Pfam" id="PF22706">
    <property type="entry name" value="Tex_central_region"/>
    <property type="match status" value="1"/>
</dbReference>
<dbReference type="InterPro" id="IPR032706">
    <property type="entry name" value="Spt6_HHH"/>
</dbReference>
<feature type="region of interest" description="Disordered" evidence="16">
    <location>
        <begin position="1765"/>
        <end position="1829"/>
    </location>
</feature>
<dbReference type="Pfam" id="PF14633">
    <property type="entry name" value="SH2_2"/>
    <property type="match status" value="1"/>
</dbReference>
<dbReference type="PROSITE" id="PS50001">
    <property type="entry name" value="SH2"/>
    <property type="match status" value="1"/>
</dbReference>
<organism evidence="20 21">
    <name type="scientific">Mixia osmundae (strain CBS 9802 / IAM 14324 / JCM 22182 / KY 12970)</name>
    <dbReference type="NCBI Taxonomy" id="764103"/>
    <lineage>
        <taxon>Eukaryota</taxon>
        <taxon>Fungi</taxon>
        <taxon>Dikarya</taxon>
        <taxon>Basidiomycota</taxon>
        <taxon>Pucciniomycotina</taxon>
        <taxon>Mixiomycetes</taxon>
        <taxon>Mixiales</taxon>
        <taxon>Mixiaceae</taxon>
        <taxon>Mixia</taxon>
    </lineage>
</organism>
<evidence type="ECO:0000256" key="8">
    <source>
        <dbReference type="ARBA" id="ARBA00022999"/>
    </source>
</evidence>
<dbReference type="Gene3D" id="1.10.3500.10">
    <property type="entry name" value="Tex N-terminal region-like"/>
    <property type="match status" value="1"/>
</dbReference>
<dbReference type="Gene3D" id="1.10.150.850">
    <property type="entry name" value="Spt6, helix-hairpin-helix domain"/>
    <property type="match status" value="1"/>
</dbReference>
<feature type="compositionally biased region" description="Acidic residues" evidence="16">
    <location>
        <begin position="47"/>
        <end position="62"/>
    </location>
</feature>
<dbReference type="InterPro" id="IPR055179">
    <property type="entry name" value="Tex-like_central_region"/>
</dbReference>
<dbReference type="InterPro" id="IPR035019">
    <property type="entry name" value="Spt6_SH2_N"/>
</dbReference>
<feature type="compositionally biased region" description="Acidic residues" evidence="16">
    <location>
        <begin position="99"/>
        <end position="112"/>
    </location>
</feature>
<dbReference type="InterPro" id="IPR011009">
    <property type="entry name" value="Kinase-like_dom_sf"/>
</dbReference>
<evidence type="ECO:0000256" key="12">
    <source>
        <dbReference type="ARBA" id="ARBA00029871"/>
    </source>
</evidence>
<feature type="compositionally biased region" description="Low complexity" evidence="16">
    <location>
        <begin position="1648"/>
        <end position="1673"/>
    </location>
</feature>
<feature type="domain" description="S1 motif" evidence="19">
    <location>
        <begin position="1212"/>
        <end position="1282"/>
    </location>
</feature>
<gene>
    <name evidence="20" type="primary">Mo00158</name>
    <name evidence="20" type="ORF">E5Q_00158</name>
</gene>
<evidence type="ECO:0000256" key="6">
    <source>
        <dbReference type="ARBA" id="ARBA00022741"/>
    </source>
</evidence>
<keyword evidence="5" id="KW-0158">Chromosome</keyword>
<feature type="compositionally biased region" description="Basic residues" evidence="16">
    <location>
        <begin position="82"/>
        <end position="94"/>
    </location>
</feature>
<dbReference type="InterPro" id="IPR028083">
    <property type="entry name" value="Spt6_acidic_N_dom"/>
</dbReference>
<keyword evidence="8 14" id="KW-0727">SH2 domain</keyword>
<dbReference type="eggNOG" id="KOG1856">
    <property type="taxonomic scope" value="Eukaryota"/>
</dbReference>
<evidence type="ECO:0000256" key="13">
    <source>
        <dbReference type="ARBA" id="ARBA00093389"/>
    </source>
</evidence>
<feature type="compositionally biased region" description="Low complexity" evidence="16">
    <location>
        <begin position="1621"/>
        <end position="1631"/>
    </location>
</feature>
<comment type="caution">
    <text evidence="20">The sequence shown here is derived from an EMBL/GenBank/DDBJ whole genome shotgun (WGS) entry which is preliminary data.</text>
</comment>
<keyword evidence="9" id="KW-0804">Transcription</keyword>
<evidence type="ECO:0000256" key="4">
    <source>
        <dbReference type="ARBA" id="ARBA00020248"/>
    </source>
</evidence>
<dbReference type="InterPro" id="IPR017072">
    <property type="entry name" value="TF_Spt6"/>
</dbReference>
<feature type="compositionally biased region" description="Acidic residues" evidence="16">
    <location>
        <begin position="185"/>
        <end position="210"/>
    </location>
</feature>
<evidence type="ECO:0000256" key="9">
    <source>
        <dbReference type="ARBA" id="ARBA00023163"/>
    </source>
</evidence>
<evidence type="ECO:0000256" key="3">
    <source>
        <dbReference type="ARBA" id="ARBA00009253"/>
    </source>
</evidence>
<reference evidence="20 21" key="2">
    <citation type="journal article" date="2012" name="Open Biol.">
        <title>Characteristics of nucleosomes and linker DNA regions on the genome of the basidiomycete Mixia osmundae revealed by mono- and dinucleosome mapping.</title>
        <authorList>
            <person name="Nishida H."/>
            <person name="Kondo S."/>
            <person name="Matsumoto T."/>
            <person name="Suzuki Y."/>
            <person name="Yoshikawa H."/>
            <person name="Taylor T.D."/>
            <person name="Sugiyama J."/>
        </authorList>
    </citation>
    <scope>NUCLEOTIDE SEQUENCE [LARGE SCALE GENOMIC DNA]</scope>
    <source>
        <strain evidence="21">CBS 9802 / IAM 14324 / JCM 22182 / KY 12970</strain>
    </source>
</reference>
<dbReference type="Gene3D" id="3.30.505.10">
    <property type="entry name" value="SH2 domain"/>
    <property type="match status" value="2"/>
</dbReference>
<keyword evidence="7 15" id="KW-0067">ATP-binding</keyword>
<dbReference type="Pfam" id="PF14641">
    <property type="entry name" value="HTH_44"/>
    <property type="match status" value="1"/>
</dbReference>
<dbReference type="FunFam" id="3.30.505.10:FF:000056">
    <property type="entry name" value="Transcription elongation factor Spt6"/>
    <property type="match status" value="1"/>
</dbReference>
<evidence type="ECO:0000256" key="7">
    <source>
        <dbReference type="ARBA" id="ARBA00022840"/>
    </source>
</evidence>
<dbReference type="Pfam" id="PF14639">
    <property type="entry name" value="YqgF"/>
    <property type="match status" value="1"/>
</dbReference>
<evidence type="ECO:0000256" key="16">
    <source>
        <dbReference type="SAM" id="MobiDB-lite"/>
    </source>
</evidence>
<dbReference type="FunCoup" id="G7DSF7">
    <property type="interactions" value="774"/>
</dbReference>
<dbReference type="InterPro" id="IPR010994">
    <property type="entry name" value="RuvA_2-like"/>
</dbReference>
<dbReference type="Pfam" id="PF00069">
    <property type="entry name" value="Pkinase"/>
    <property type="match status" value="2"/>
</dbReference>
<dbReference type="InterPro" id="IPR035018">
    <property type="entry name" value="Spt6_SH2_C"/>
</dbReference>
<feature type="compositionally biased region" description="Basic and acidic residues" evidence="16">
    <location>
        <begin position="1595"/>
        <end position="1608"/>
    </location>
</feature>
<sequence length="2410" mass="268857">MSSPVAGRSASASSPEAQTRQPASNGKSRARQNDDEAATSSEGEGERLDEDSSEEDSEDDLEQLAQVQAGFIEDDDRDGSRKSKKRSHKRRRKSREASDEALGDLDDDDLDLVEANTGRRLARAAPKRLKRRPLDDEEQADDAMEEDEPEPEAEDLRAPIVDLFGDEQAANLAPGVARMAGNMLEGDEEDDDDDVDEMEGFIEEDEEDMSEGEREERARDKLKRKERRQKGKGFEGARSHLRPEDFQDLQEVFGNGTEYEWAMQLDEDEDKPQTWGDIFEPKQLAKSLMGPLDQAVRDRDIPERMQLNVSSLVEIDNRSRRDALLVQSDLDEAVDWIWTQLSHSKSKEEKKRLKEDIPLREGSIGALKKVLVELCINCYEPSFVVTRRTDLLVYWRHDPATNELTPFPFIAPEDIWRIYDLSVQFKQFIEDKRALEEHIAAIEAQPDFTGAYLRDAYTRISALEELADFREWLSVRYSKELEAIEQDAAIATEGEAVRSIRKWQTPHSDTLYERAKQTKIDNLAAASGTDPDLLMQDFEGSIRAHFAEDPDEAPDDYAEGFVDAQSPFFNRKEQVLEAAKAIVVRQFSCNPIFKRILRKSFLENGVVNVRLTERGQEEMEGKPDLTEIYSMRYLKAKPVAQFLAADGPKFLHLIAAEAKGFLKITIELPAYAILDLQRRLQKVYLTDLTSTLAEDWNNLRREIIELLTEGTFKLVEELTEINGKQETRVVRQQVTKSSVMLKMAAWLREHIIRTAEDAIAREAADRLTERINCQPYLPLKYASSLIPAEHEISPPPLVRGQAPSVTAISHGTGDPKRDSVRIYHLDRLGHIVNSETLTDLRESRERDKTSLTQNQEDLVKFLLAHKPDVIVVGGFTPSAHRLFKEVQKVAQVATERLLADNREAQQYYSSNEHFAAAYAFDVTFIHDGPAQHYMTSERAQHEFPKLTEPVARYCIALARYAQSPLLEYAAMRSDLISAKLTPDQSMVPRNKLLIQLERAIVDQVAVAGVDINRTFREPYYASLLPYVCGLGPRKARYLVERVLQKGGMLYNRAMLRSRGIFGQNVWRNCHAFMRINYSEAAAATKSFEHDDPSKADILDSTRIDFDNYSIARKMAADALDKDEEDLVDLHPSQPVADLIQSNQAHRIEELSLDDFATELERMFSTPKRLALGLVHDELKAPYMERRPPFPVPTVSDIFGALAHVTTKTLRLNMVLPTRIITHTTRDEIIVRLDCGVSGVIAPDRQHDSNQALRREHAQVGTTILCVVQEIDAENFQVSLSARQSDVLQAQQAAKGSFEDPDFDTVASHQDRLDRAGRQKRRQARINRNINHDSYRDFNSGQAEEYLSNKPRGSCVVRPSSRGTDHLAVTWKVDDRIYQHLAIIELDKPSEFAIGRKLKIENLEYADIDDLIVHHIRATHRKVEEMLAHEKFKGSKEALEYYLKNYVLARPDKAAYGFAIDKEKPGWFLLGFVFNKNTAVKYWPVRVIPGAFQLRVGNDDAAREPLANVAALCNAFKVRQAVLLAGNANLARTPAAPPLRTPYMAGGATPGLPFIITDTENRQRLGQASSGQIPGRTPMTGRTPMPISSYPSDSLQKGERQAENRRDSVQHMSDSVTNGRDGSQSAQAVASGAGQGDFPLYDPRGLFRSSSITSSGSSNSPSLTSPLLRSTSASIRANRPLRRPVATSGSSVSRNQALGTDEPDLLGGDPPPTTRDTTPMPAMQLDNESAPSSASPARVGSNLYGMYRSPSESPLVSRYPVRQPFDAARDRERSTSPFGLDQASKLDLPALSTSPLGMSRSSGPREVTDRTPSSPVGSAGRRRQDSSLSVQSNNLYRSFSSVSYTGQRSASVASSSYQEVPWSPAAAFLSSLGASNPAPGTQPMTDSLASLFSATSSDYVQPDIVPGYRIGKTIGRGGFSVVKMAEKMSPDGETVLDKVAVKIVNHASPLQADNATTLSDSMMMDIKAEAEQSAVQPLEIPGTNGSNASDKSRSGLVENTVEVEASIRAFISKEVSIWSHLSPHPHVLPLLDVVSTMHVTYIFTPLCEQGNLLQLIAEHTRRGRQRNDESKGSRRRYGRLSIGRSASPIPAGLDLSRARMLFKQIVLGLHHLHVTCRVAHKDLKLENILIDSDGQLRIADFGLADWAVETERRGMTSRNRSRSQSRDRVPQISDAAWATRSMSEFESQLSDKLTRAASRSNTMPRSAGPTSGVPAEYVTDNKDLPAGSLNYCAPELLRSISETERAGTGAPEVSQAVDIWALGCILYAMLAGHLPFEDDFEPRLRAKIVKGDFKLPDVLLRATDEIDEPTRSACEELLKGCLSTLAESRWTIQEILESTWLQDEPLGDIDELSGRISRRRLADSDSSSRSRSRGRRERESSQSGRIARSARSKSRSQSGNRLTAWTGRECM</sequence>
<evidence type="ECO:0000256" key="11">
    <source>
        <dbReference type="ARBA" id="ARBA00025089"/>
    </source>
</evidence>
<evidence type="ECO:0000256" key="5">
    <source>
        <dbReference type="ARBA" id="ARBA00022454"/>
    </source>
</evidence>
<dbReference type="Gene3D" id="3.30.200.20">
    <property type="entry name" value="Phosphorylase Kinase, domain 1"/>
    <property type="match status" value="1"/>
</dbReference>
<dbReference type="Pfam" id="PF14632">
    <property type="entry name" value="SPT6_acidic"/>
    <property type="match status" value="1"/>
</dbReference>
<dbReference type="InterPro" id="IPR049540">
    <property type="entry name" value="Spt6-like_S1"/>
</dbReference>
<dbReference type="Gene3D" id="1.10.10.2740">
    <property type="entry name" value="Spt6, Death-like domain"/>
    <property type="match status" value="1"/>
</dbReference>
<dbReference type="GO" id="GO:0140673">
    <property type="term" value="P:transcription elongation-coupled chromatin remodeling"/>
    <property type="evidence" value="ECO:0007669"/>
    <property type="project" value="InterPro"/>
</dbReference>
<feature type="compositionally biased region" description="Basic and acidic residues" evidence="16">
    <location>
        <begin position="232"/>
        <end position="243"/>
    </location>
</feature>
<dbReference type="Gene3D" id="3.30.420.140">
    <property type="entry name" value="YqgF/RNase H-like domain"/>
    <property type="match status" value="1"/>
</dbReference>
<keyword evidence="6 15" id="KW-0547">Nucleotide-binding</keyword>
<dbReference type="InterPro" id="IPR008271">
    <property type="entry name" value="Ser/Thr_kinase_AS"/>
</dbReference>
<feature type="region of interest" description="Disordered" evidence="16">
    <location>
        <begin position="2151"/>
        <end position="2172"/>
    </location>
</feature>
<dbReference type="GO" id="GO:0008023">
    <property type="term" value="C:transcription elongation factor complex"/>
    <property type="evidence" value="ECO:0007669"/>
    <property type="project" value="TreeGrafter"/>
</dbReference>
<dbReference type="PROSITE" id="PS00108">
    <property type="entry name" value="PROTEIN_KINASE_ST"/>
    <property type="match status" value="1"/>
</dbReference>
<dbReference type="InterPro" id="IPR028088">
    <property type="entry name" value="Spt6_HTH_DNA-bd_dom"/>
</dbReference>
<dbReference type="Proteomes" id="UP000009131">
    <property type="component" value="Unassembled WGS sequence"/>
</dbReference>
<evidence type="ECO:0000256" key="10">
    <source>
        <dbReference type="ARBA" id="ARBA00023242"/>
    </source>
</evidence>
<dbReference type="InterPro" id="IPR012337">
    <property type="entry name" value="RNaseH-like_sf"/>
</dbReference>
<name>G7DSF7_MIXOS</name>
<dbReference type="InterPro" id="IPR037027">
    <property type="entry name" value="YqgF/RNaseH-like_dom_sf"/>
</dbReference>
<proteinExistence type="inferred from homology"/>
<dbReference type="InterPro" id="IPR012340">
    <property type="entry name" value="NA-bd_OB-fold"/>
</dbReference>
<dbReference type="GO" id="GO:0003677">
    <property type="term" value="F:DNA binding"/>
    <property type="evidence" value="ECO:0007669"/>
    <property type="project" value="InterPro"/>
</dbReference>
<feature type="region of interest" description="Disordered" evidence="16">
    <location>
        <begin position="2359"/>
        <end position="2410"/>
    </location>
</feature>
<dbReference type="RefSeq" id="XP_014566419.1">
    <property type="nucleotide sequence ID" value="XM_014710933.1"/>
</dbReference>
<feature type="region of interest" description="Disordered" evidence="16">
    <location>
        <begin position="2188"/>
        <end position="2214"/>
    </location>
</feature>
<feature type="region of interest" description="Disordered" evidence="16">
    <location>
        <begin position="1563"/>
        <end position="1736"/>
    </location>
</feature>
<dbReference type="CDD" id="cd09918">
    <property type="entry name" value="SH2_Nterm_SPT6_like"/>
    <property type="match status" value="1"/>
</dbReference>
<dbReference type="SUPFAM" id="SSF158832">
    <property type="entry name" value="Tex N-terminal region-like"/>
    <property type="match status" value="1"/>
</dbReference>
<dbReference type="SUPFAM" id="SSF47781">
    <property type="entry name" value="RuvA domain 2-like"/>
    <property type="match status" value="1"/>
</dbReference>
<feature type="compositionally biased region" description="Polar residues" evidence="16">
    <location>
        <begin position="1686"/>
        <end position="1696"/>
    </location>
</feature>
<reference evidence="20 21" key="1">
    <citation type="journal article" date="2011" name="J. Gen. Appl. Microbiol.">
        <title>Draft genome sequencing of the enigmatic basidiomycete Mixia osmundae.</title>
        <authorList>
            <person name="Nishida H."/>
            <person name="Nagatsuka Y."/>
            <person name="Sugiyama J."/>
        </authorList>
    </citation>
    <scope>NUCLEOTIDE SEQUENCE [LARGE SCALE GENOMIC DNA]</scope>
    <source>
        <strain evidence="21">CBS 9802 / IAM 14324 / JCM 22182 / KY 12970</strain>
    </source>
</reference>
<feature type="domain" description="Protein kinase" evidence="18">
    <location>
        <begin position="1907"/>
        <end position="2340"/>
    </location>
</feature>
<evidence type="ECO:0000256" key="14">
    <source>
        <dbReference type="PROSITE-ProRule" id="PRU00191"/>
    </source>
</evidence>
<dbReference type="OrthoDB" id="995477at2759"/>
<dbReference type="InterPro" id="IPR017441">
    <property type="entry name" value="Protein_kinase_ATP_BS"/>
</dbReference>
<evidence type="ECO:0000259" key="18">
    <source>
        <dbReference type="PROSITE" id="PS50011"/>
    </source>
</evidence>
<comment type="similarity">
    <text evidence="3">Belongs to the SPT6 family.</text>
</comment>
<dbReference type="Gene3D" id="2.40.50.140">
    <property type="entry name" value="Nucleic acid-binding proteins"/>
    <property type="match status" value="1"/>
</dbReference>
<evidence type="ECO:0000313" key="21">
    <source>
        <dbReference type="Proteomes" id="UP000009131"/>
    </source>
</evidence>
<comment type="function">
    <text evidence="11">Required for proper chemotaxis and phagocytosis; proper spatiotemporal control of F-actin levels in chemotaxing cells. Negative regulator of the PI3K (phosphatidylinositol 3 kinase) pathway. Predominantly phosphorylates serines and threonines and tyrosines at a lower level.</text>
</comment>
<dbReference type="PROSITE" id="PS50126">
    <property type="entry name" value="S1"/>
    <property type="match status" value="1"/>
</dbReference>
<dbReference type="InterPro" id="IPR035420">
    <property type="entry name" value="Spt6_SH2"/>
</dbReference>
<dbReference type="STRING" id="764103.G7DSF7"/>
<dbReference type="PROSITE" id="PS50011">
    <property type="entry name" value="PROTEIN_KINASE_DOM"/>
    <property type="match status" value="1"/>
</dbReference>
<evidence type="ECO:0000259" key="17">
    <source>
        <dbReference type="PROSITE" id="PS50001"/>
    </source>
</evidence>
<dbReference type="PANTHER" id="PTHR10145:SF6">
    <property type="entry name" value="TRANSCRIPTION ELONGATION FACTOR SPT6"/>
    <property type="match status" value="1"/>
</dbReference>
<dbReference type="SMART" id="SM00220">
    <property type="entry name" value="S_TKc"/>
    <property type="match status" value="1"/>
</dbReference>
<dbReference type="HOGENOM" id="CLU_229188_0_0_1"/>
<dbReference type="InterPro" id="IPR023319">
    <property type="entry name" value="Tex-like_HTH_dom_sf"/>
</dbReference>
<dbReference type="PROSITE" id="PS00107">
    <property type="entry name" value="PROTEIN_KINASE_ATP"/>
    <property type="match status" value="1"/>
</dbReference>
<dbReference type="SUPFAM" id="SSF53098">
    <property type="entry name" value="Ribonuclease H-like"/>
    <property type="match status" value="1"/>
</dbReference>
<feature type="compositionally biased region" description="Polar residues" evidence="16">
    <location>
        <begin position="1609"/>
        <end position="1620"/>
    </location>
</feature>
<protein>
    <recommendedName>
        <fullName evidence="4">Transcription elongation factor SPT6</fullName>
    </recommendedName>
    <alternativeName>
        <fullName evidence="12">Chromatin elongation factor SPT6</fullName>
    </alternativeName>
</protein>
<dbReference type="GO" id="GO:0004672">
    <property type="term" value="F:protein kinase activity"/>
    <property type="evidence" value="ECO:0007669"/>
    <property type="project" value="InterPro"/>
</dbReference>
<evidence type="ECO:0000256" key="15">
    <source>
        <dbReference type="PROSITE-ProRule" id="PRU10141"/>
    </source>
</evidence>
<dbReference type="CDD" id="cd09928">
    <property type="entry name" value="SH2_Cterm_SPT6_like"/>
    <property type="match status" value="1"/>
</dbReference>
<dbReference type="SUPFAM" id="SSF56112">
    <property type="entry name" value="Protein kinase-like (PK-like)"/>
    <property type="match status" value="1"/>
</dbReference>
<dbReference type="SUPFAM" id="SSF55550">
    <property type="entry name" value="SH2 domain"/>
    <property type="match status" value="1"/>
</dbReference>
<feature type="region of interest" description="Disordered" evidence="16">
    <location>
        <begin position="1971"/>
        <end position="1993"/>
    </location>
</feature>
<dbReference type="GO" id="GO:0031491">
    <property type="term" value="F:nucleosome binding"/>
    <property type="evidence" value="ECO:0007669"/>
    <property type="project" value="TreeGrafter"/>
</dbReference>
<dbReference type="InterPro" id="IPR036860">
    <property type="entry name" value="SH2_dom_sf"/>
</dbReference>
<dbReference type="Pfam" id="PF21710">
    <property type="entry name" value="Spt6_S1"/>
    <property type="match status" value="1"/>
</dbReference>
<comment type="function">
    <text evidence="13">Histone H3-H4 chaperone that plays a role in maintenance of chromatin structure during RNA polymerase II transcription elongation thereby repressing transcription initiation from cryptic promoters. Mediates the reassembly of nucleosomes onto the promoters of at least a selected set of genes during repression; the nucleosome reassembly is essential for transcriptional repression. Essential for viability.</text>
</comment>
<feature type="compositionally biased region" description="Polar residues" evidence="16">
    <location>
        <begin position="1790"/>
        <end position="1801"/>
    </location>
</feature>
<feature type="compositionally biased region" description="Polar residues" evidence="16">
    <location>
        <begin position="1725"/>
        <end position="1734"/>
    </location>
</feature>
<dbReference type="InParanoid" id="G7DSF7"/>
<dbReference type="GO" id="GO:0042393">
    <property type="term" value="F:histone binding"/>
    <property type="evidence" value="ECO:0007669"/>
    <property type="project" value="TreeGrafter"/>
</dbReference>
<feature type="region of interest" description="Disordered" evidence="16">
    <location>
        <begin position="2059"/>
        <end position="2078"/>
    </location>
</feature>
<dbReference type="eggNOG" id="KOG0032">
    <property type="taxonomic scope" value="Eukaryota"/>
</dbReference>
<dbReference type="Pfam" id="PF14635">
    <property type="entry name" value="HHH_7"/>
    <property type="match status" value="1"/>
</dbReference>
<dbReference type="Gene3D" id="1.10.10.650">
    <property type="entry name" value="RuvA domain 2-like"/>
    <property type="match status" value="1"/>
</dbReference>
<dbReference type="InterPro" id="IPR023323">
    <property type="entry name" value="Tex-like_dom_sf"/>
</dbReference>
<keyword evidence="10" id="KW-0539">Nucleus</keyword>
<dbReference type="InterPro" id="IPR028231">
    <property type="entry name" value="Spt6_YqgF"/>
</dbReference>
<dbReference type="GO" id="GO:0005524">
    <property type="term" value="F:ATP binding"/>
    <property type="evidence" value="ECO:0007669"/>
    <property type="project" value="UniProtKB-UniRule"/>
</dbReference>
<feature type="compositionally biased region" description="Polar residues" evidence="16">
    <location>
        <begin position="2188"/>
        <end position="2203"/>
    </location>
</feature>
<dbReference type="Gene3D" id="1.10.510.10">
    <property type="entry name" value="Transferase(Phosphotransferase) domain 1"/>
    <property type="match status" value="2"/>
</dbReference>
<dbReference type="EMBL" id="BABT02000007">
    <property type="protein sequence ID" value="GAA93517.1"/>
    <property type="molecule type" value="Genomic_DNA"/>
</dbReference>
<dbReference type="InterPro" id="IPR000980">
    <property type="entry name" value="SH2"/>
</dbReference>
<dbReference type="FunFam" id="1.10.10.2740:FF:000002">
    <property type="entry name" value="Transcription elongation factor Spt6"/>
    <property type="match status" value="1"/>
</dbReference>
<feature type="compositionally biased region" description="Basic residues" evidence="16">
    <location>
        <begin position="220"/>
        <end position="231"/>
    </location>
</feature>
<dbReference type="GO" id="GO:0005694">
    <property type="term" value="C:chromosome"/>
    <property type="evidence" value="ECO:0007669"/>
    <property type="project" value="UniProtKB-SubCell"/>
</dbReference>
<comment type="subcellular location">
    <subcellularLocation>
        <location evidence="2">Chromosome</location>
    </subcellularLocation>
    <subcellularLocation>
        <location evidence="1">Nucleus</location>
    </subcellularLocation>
</comment>
<feature type="compositionally biased region" description="Polar residues" evidence="16">
    <location>
        <begin position="10"/>
        <end position="27"/>
    </location>
</feature>
<feature type="binding site" evidence="15">
    <location>
        <position position="1941"/>
    </location>
    <ligand>
        <name>ATP</name>
        <dbReference type="ChEBI" id="CHEBI:30616"/>
    </ligand>
</feature>